<name>A0A3N4I8M1_ASCIM</name>
<evidence type="ECO:0000313" key="4">
    <source>
        <dbReference type="Proteomes" id="UP000275078"/>
    </source>
</evidence>
<evidence type="ECO:0000256" key="2">
    <source>
        <dbReference type="SAM" id="SignalP"/>
    </source>
</evidence>
<reference evidence="3 4" key="1">
    <citation type="journal article" date="2018" name="Nat. Ecol. Evol.">
        <title>Pezizomycetes genomes reveal the molecular basis of ectomycorrhizal truffle lifestyle.</title>
        <authorList>
            <person name="Murat C."/>
            <person name="Payen T."/>
            <person name="Noel B."/>
            <person name="Kuo A."/>
            <person name="Morin E."/>
            <person name="Chen J."/>
            <person name="Kohler A."/>
            <person name="Krizsan K."/>
            <person name="Balestrini R."/>
            <person name="Da Silva C."/>
            <person name="Montanini B."/>
            <person name="Hainaut M."/>
            <person name="Levati E."/>
            <person name="Barry K.W."/>
            <person name="Belfiori B."/>
            <person name="Cichocki N."/>
            <person name="Clum A."/>
            <person name="Dockter R.B."/>
            <person name="Fauchery L."/>
            <person name="Guy J."/>
            <person name="Iotti M."/>
            <person name="Le Tacon F."/>
            <person name="Lindquist E.A."/>
            <person name="Lipzen A."/>
            <person name="Malagnac F."/>
            <person name="Mello A."/>
            <person name="Molinier V."/>
            <person name="Miyauchi S."/>
            <person name="Poulain J."/>
            <person name="Riccioni C."/>
            <person name="Rubini A."/>
            <person name="Sitrit Y."/>
            <person name="Splivallo R."/>
            <person name="Traeger S."/>
            <person name="Wang M."/>
            <person name="Zifcakova L."/>
            <person name="Wipf D."/>
            <person name="Zambonelli A."/>
            <person name="Paolocci F."/>
            <person name="Nowrousian M."/>
            <person name="Ottonello S."/>
            <person name="Baldrian P."/>
            <person name="Spatafora J.W."/>
            <person name="Henrissat B."/>
            <person name="Nagy L.G."/>
            <person name="Aury J.M."/>
            <person name="Wincker P."/>
            <person name="Grigoriev I.V."/>
            <person name="Bonfante P."/>
            <person name="Martin F.M."/>
        </authorList>
    </citation>
    <scope>NUCLEOTIDE SEQUENCE [LARGE SCALE GENOMIC DNA]</scope>
    <source>
        <strain evidence="3 4">RN42</strain>
    </source>
</reference>
<dbReference type="Proteomes" id="UP000275078">
    <property type="component" value="Unassembled WGS sequence"/>
</dbReference>
<dbReference type="AlphaFoldDB" id="A0A3N4I8M1"/>
<proteinExistence type="predicted"/>
<feature type="signal peptide" evidence="2">
    <location>
        <begin position="1"/>
        <end position="25"/>
    </location>
</feature>
<evidence type="ECO:0000313" key="3">
    <source>
        <dbReference type="EMBL" id="RPA82433.1"/>
    </source>
</evidence>
<accession>A0A3N4I8M1</accession>
<feature type="region of interest" description="Disordered" evidence="1">
    <location>
        <begin position="117"/>
        <end position="138"/>
    </location>
</feature>
<keyword evidence="2" id="KW-0732">Signal</keyword>
<gene>
    <name evidence="3" type="ORF">BJ508DRAFT_414087</name>
</gene>
<organism evidence="3 4">
    <name type="scientific">Ascobolus immersus RN42</name>
    <dbReference type="NCBI Taxonomy" id="1160509"/>
    <lineage>
        <taxon>Eukaryota</taxon>
        <taxon>Fungi</taxon>
        <taxon>Dikarya</taxon>
        <taxon>Ascomycota</taxon>
        <taxon>Pezizomycotina</taxon>
        <taxon>Pezizomycetes</taxon>
        <taxon>Pezizales</taxon>
        <taxon>Ascobolaceae</taxon>
        <taxon>Ascobolus</taxon>
    </lineage>
</organism>
<protein>
    <submittedName>
        <fullName evidence="3">Uncharacterized protein</fullName>
    </submittedName>
</protein>
<keyword evidence="4" id="KW-1185">Reference proteome</keyword>
<dbReference type="EMBL" id="ML119671">
    <property type="protein sequence ID" value="RPA82433.1"/>
    <property type="molecule type" value="Genomic_DNA"/>
</dbReference>
<evidence type="ECO:0000256" key="1">
    <source>
        <dbReference type="SAM" id="MobiDB-lite"/>
    </source>
</evidence>
<sequence length="138" mass="15053">MGSIFGVVLLLNIIGLCYLMKNGVAASNRFLQAVTTTANSSALHEAASLQTHGGGLYDDEFPEELTKLVVKFGKLPEVDMRDSRSMVSCTSRAGLRGDARDWMACFGTEEEVEPYPLRRGRRGSSRVKSFSSDQTLTA</sequence>
<feature type="chain" id="PRO_5018063816" evidence="2">
    <location>
        <begin position="26"/>
        <end position="138"/>
    </location>
</feature>